<evidence type="ECO:0000256" key="1">
    <source>
        <dbReference type="HAMAP-Rule" id="MF_00775"/>
    </source>
</evidence>
<keyword evidence="3" id="KW-1185">Reference proteome</keyword>
<comment type="caution">
    <text evidence="2">The sequence shown here is derived from an EMBL/GenBank/DDBJ whole genome shotgun (WGS) entry which is preliminary data.</text>
</comment>
<dbReference type="PANTHER" id="PTHR37315:SF1">
    <property type="entry name" value="UPF0311 PROTEIN BLR7842"/>
    <property type="match status" value="1"/>
</dbReference>
<gene>
    <name evidence="2" type="ORF">FR943_20465</name>
</gene>
<dbReference type="Proteomes" id="UP000812982">
    <property type="component" value="Unassembled WGS sequence"/>
</dbReference>
<sequence>MTSTTPLVDIDAVPSCEHLLDIRIGFESVHMFATPLGTRMTYVVEQGRCVGPRIAADVLPGGGDWILLGTDGVARLDVRATMRTDDGAFIHLTNTGRVRMDRQTTDRFMAGELIRHDEMTARSSPLFETDDERYRWLNAVHTVAINQVSLSEVHYRVFAVQ</sequence>
<comment type="similarity">
    <text evidence="1">Belongs to the UPF0311 family.</text>
</comment>
<accession>A0ABS6KRL2</accession>
<proteinExistence type="inferred from homology"/>
<dbReference type="InterPro" id="IPR020915">
    <property type="entry name" value="UPF0311"/>
</dbReference>
<protein>
    <recommendedName>
        <fullName evidence="1">UPF0311 protein FR943_20465</fullName>
    </recommendedName>
</protein>
<reference evidence="2 3" key="1">
    <citation type="journal article" date="2021" name="Sci. Rep.">
        <title>Phenotypic and genomic hallmarks of a novel, potentially pathogenic rapidly growing Mycobacterium species related to the Mycobacterium fortuitum complex.</title>
        <authorList>
            <person name="Gharbi R."/>
            <person name="Khanna V."/>
            <person name="Frigui W."/>
            <person name="Mhenni B."/>
            <person name="Brosch R."/>
            <person name="Mardassi H."/>
        </authorList>
    </citation>
    <scope>NUCLEOTIDE SEQUENCE [LARGE SCALE GENOMIC DNA]</scope>
    <source>
        <strain evidence="2 3">TNTM28</strain>
    </source>
</reference>
<dbReference type="PANTHER" id="PTHR37315">
    <property type="entry name" value="UPF0311 PROTEIN BLR7842"/>
    <property type="match status" value="1"/>
</dbReference>
<dbReference type="EMBL" id="VOMB01000023">
    <property type="protein sequence ID" value="MBU9766205.1"/>
    <property type="molecule type" value="Genomic_DNA"/>
</dbReference>
<evidence type="ECO:0000313" key="3">
    <source>
        <dbReference type="Proteomes" id="UP000812982"/>
    </source>
</evidence>
<dbReference type="RefSeq" id="WP_217160079.1">
    <property type="nucleotide sequence ID" value="NZ_VOMB01000023.1"/>
</dbReference>
<evidence type="ECO:0000313" key="2">
    <source>
        <dbReference type="EMBL" id="MBU9766205.1"/>
    </source>
</evidence>
<dbReference type="HAMAP" id="MF_00775">
    <property type="entry name" value="UPF0311"/>
    <property type="match status" value="1"/>
</dbReference>
<dbReference type="Pfam" id="PF11578">
    <property type="entry name" value="DUF3237"/>
    <property type="match status" value="1"/>
</dbReference>
<organism evidence="2 3">
    <name type="scientific">[Mycobacterium] fortunisiensis</name>
    <dbReference type="NCBI Taxonomy" id="2600579"/>
    <lineage>
        <taxon>Bacteria</taxon>
        <taxon>Bacillati</taxon>
        <taxon>Actinomycetota</taxon>
        <taxon>Actinomycetes</taxon>
        <taxon>Mycobacteriales</taxon>
        <taxon>Mycobacteriaceae</taxon>
        <taxon>Mycolicibacterium</taxon>
    </lineage>
</organism>
<name>A0ABS6KRL2_9MYCO</name>